<comment type="catalytic activity">
    <reaction evidence="15">
        <text>valproyl-CoA + oxidized [electron-transfer flavoprotein] + H(+) = (2E)-2-propylpent-2-enoyl-CoA + reduced [electron-transfer flavoprotein]</text>
        <dbReference type="Rhea" id="RHEA:65344"/>
        <dbReference type="Rhea" id="RHEA-COMP:10685"/>
        <dbReference type="Rhea" id="RHEA-COMP:10686"/>
        <dbReference type="ChEBI" id="CHEBI:15378"/>
        <dbReference type="ChEBI" id="CHEBI:57692"/>
        <dbReference type="ChEBI" id="CHEBI:58307"/>
        <dbReference type="ChEBI" id="CHEBI:156457"/>
        <dbReference type="ChEBI" id="CHEBI:156458"/>
    </reaction>
    <physiologicalReaction direction="left-to-right" evidence="15">
        <dbReference type="Rhea" id="RHEA:65345"/>
    </physiologicalReaction>
</comment>
<dbReference type="PROSITE" id="PS00072">
    <property type="entry name" value="ACYL_COA_DH_1"/>
    <property type="match status" value="1"/>
</dbReference>
<dbReference type="PANTHER" id="PTHR43884:SF1">
    <property type="entry name" value="SHORT_BRANCHED CHAIN SPECIFIC ACYL-COA DEHYDROGENASE, MITOCHONDRIAL"/>
    <property type="match status" value="1"/>
</dbReference>
<evidence type="ECO:0000259" key="20">
    <source>
        <dbReference type="Pfam" id="PF02770"/>
    </source>
</evidence>
<evidence type="ECO:0000256" key="2">
    <source>
        <dbReference type="ARBA" id="ARBA00005189"/>
    </source>
</evidence>
<keyword evidence="5" id="KW-0274">FAD</keyword>
<keyword evidence="6" id="KW-0276">Fatty acid metabolism</keyword>
<evidence type="ECO:0000256" key="16">
    <source>
        <dbReference type="ARBA" id="ARBA00048592"/>
    </source>
</evidence>
<dbReference type="GO" id="GO:0005739">
    <property type="term" value="C:mitochondrion"/>
    <property type="evidence" value="ECO:0007669"/>
    <property type="project" value="TreeGrafter"/>
</dbReference>
<dbReference type="Gene3D" id="1.10.540.10">
    <property type="entry name" value="Acyl-CoA dehydrogenase/oxidase, N-terminal domain"/>
    <property type="match status" value="2"/>
</dbReference>
<feature type="domain" description="Acyl-CoA dehydrogenase/oxidase N-terminal" evidence="21">
    <location>
        <begin position="126"/>
        <end position="192"/>
    </location>
</feature>
<dbReference type="SUPFAM" id="SSF56645">
    <property type="entry name" value="Acyl-CoA dehydrogenase NM domain-like"/>
    <property type="match status" value="2"/>
</dbReference>
<dbReference type="EC" id="1.3.8.5" evidence="10"/>
<evidence type="ECO:0000256" key="14">
    <source>
        <dbReference type="ARBA" id="ARBA00048235"/>
    </source>
</evidence>
<gene>
    <name evidence="22" type="ORF">FNK824_LOCUS26758</name>
</gene>
<dbReference type="InterPro" id="IPR006089">
    <property type="entry name" value="Acyl-CoA_DH_CS"/>
</dbReference>
<dbReference type="FunFam" id="2.40.110.10:FF:000001">
    <property type="entry name" value="Acyl-CoA dehydrogenase, mitochondrial"/>
    <property type="match status" value="1"/>
</dbReference>
<comment type="catalytic activity">
    <reaction evidence="18">
        <text>(2S)-2-methylbutanoyl-CoA + oxidized [electron-transfer flavoprotein] + H(+) = (2E)-2-methylbut-2-enoyl-CoA + reduced [electron-transfer flavoprotein]</text>
        <dbReference type="Rhea" id="RHEA:48256"/>
        <dbReference type="Rhea" id="RHEA-COMP:10685"/>
        <dbReference type="Rhea" id="RHEA-COMP:10686"/>
        <dbReference type="ChEBI" id="CHEBI:15378"/>
        <dbReference type="ChEBI" id="CHEBI:57337"/>
        <dbReference type="ChEBI" id="CHEBI:57692"/>
        <dbReference type="ChEBI" id="CHEBI:58307"/>
        <dbReference type="ChEBI" id="CHEBI:88166"/>
    </reaction>
    <physiologicalReaction direction="left-to-right" evidence="18">
        <dbReference type="Rhea" id="RHEA:48257"/>
    </physiologicalReaction>
</comment>
<evidence type="ECO:0000256" key="18">
    <source>
        <dbReference type="ARBA" id="ARBA00049552"/>
    </source>
</evidence>
<keyword evidence="8" id="KW-0443">Lipid metabolism</keyword>
<keyword evidence="7" id="KW-0560">Oxidoreductase</keyword>
<dbReference type="InterPro" id="IPR009100">
    <property type="entry name" value="AcylCoA_DH/oxidase_NM_dom_sf"/>
</dbReference>
<evidence type="ECO:0000256" key="1">
    <source>
        <dbReference type="ARBA" id="ARBA00001974"/>
    </source>
</evidence>
<dbReference type="EMBL" id="CAJOBE010006727">
    <property type="protein sequence ID" value="CAF4015563.1"/>
    <property type="molecule type" value="Genomic_DNA"/>
</dbReference>
<feature type="domain" description="Acyl-CoA dehydrogenase/oxidase N-terminal" evidence="21">
    <location>
        <begin position="42"/>
        <end position="86"/>
    </location>
</feature>
<dbReference type="Pfam" id="PF02771">
    <property type="entry name" value="Acyl-CoA_dh_N"/>
    <property type="match status" value="2"/>
</dbReference>
<comment type="catalytic activity">
    <reaction evidence="14">
        <text>2-methylbutanoyl-CoA + oxidized [electron-transfer flavoprotein] + H(+) = (2E)-2-methylbut-2-enoyl-CoA + reduced [electron-transfer flavoprotein]</text>
        <dbReference type="Rhea" id="RHEA:43780"/>
        <dbReference type="Rhea" id="RHEA-COMP:10685"/>
        <dbReference type="Rhea" id="RHEA-COMP:10686"/>
        <dbReference type="ChEBI" id="CHEBI:15378"/>
        <dbReference type="ChEBI" id="CHEBI:57336"/>
        <dbReference type="ChEBI" id="CHEBI:57337"/>
        <dbReference type="ChEBI" id="CHEBI:57692"/>
        <dbReference type="ChEBI" id="CHEBI:58307"/>
        <dbReference type="EC" id="1.3.8.5"/>
    </reaction>
    <physiologicalReaction direction="left-to-right" evidence="14">
        <dbReference type="Rhea" id="RHEA:43781"/>
    </physiologicalReaction>
</comment>
<evidence type="ECO:0000313" key="23">
    <source>
        <dbReference type="Proteomes" id="UP000663874"/>
    </source>
</evidence>
<dbReference type="GO" id="GO:0050660">
    <property type="term" value="F:flavin adenine dinucleotide binding"/>
    <property type="evidence" value="ECO:0007669"/>
    <property type="project" value="InterPro"/>
</dbReference>
<dbReference type="AlphaFoldDB" id="A0A819PJT7"/>
<evidence type="ECO:0000256" key="10">
    <source>
        <dbReference type="ARBA" id="ARBA00039036"/>
    </source>
</evidence>
<evidence type="ECO:0000256" key="8">
    <source>
        <dbReference type="ARBA" id="ARBA00023098"/>
    </source>
</evidence>
<dbReference type="InterPro" id="IPR037069">
    <property type="entry name" value="AcylCoA_DH/ox_N_sf"/>
</dbReference>
<dbReference type="Gene3D" id="2.40.110.10">
    <property type="entry name" value="Butyryl-CoA Dehydrogenase, subunit A, domain 2"/>
    <property type="match status" value="1"/>
</dbReference>
<comment type="catalytic activity">
    <reaction evidence="19">
        <text>2-methylpropanoyl-CoA + oxidized [electron-transfer flavoprotein] + H(+) = 2-methylpropenoyl-CoA + reduced [electron-transfer flavoprotein]</text>
        <dbReference type="Rhea" id="RHEA:44180"/>
        <dbReference type="Rhea" id="RHEA-COMP:10685"/>
        <dbReference type="Rhea" id="RHEA-COMP:10686"/>
        <dbReference type="ChEBI" id="CHEBI:15378"/>
        <dbReference type="ChEBI" id="CHEBI:57338"/>
        <dbReference type="ChEBI" id="CHEBI:57692"/>
        <dbReference type="ChEBI" id="CHEBI:58307"/>
        <dbReference type="ChEBI" id="CHEBI:62500"/>
    </reaction>
    <physiologicalReaction direction="left-to-right" evidence="19">
        <dbReference type="Rhea" id="RHEA:44181"/>
    </physiologicalReaction>
</comment>
<accession>A0A819PJT7</accession>
<evidence type="ECO:0000256" key="5">
    <source>
        <dbReference type="ARBA" id="ARBA00022827"/>
    </source>
</evidence>
<evidence type="ECO:0000259" key="21">
    <source>
        <dbReference type="Pfam" id="PF02771"/>
    </source>
</evidence>
<keyword evidence="4" id="KW-0285">Flavoprotein</keyword>
<dbReference type="InterPro" id="IPR046373">
    <property type="entry name" value="Acyl-CoA_Oxase/DH_mid-dom_sf"/>
</dbReference>
<comment type="pathway">
    <text evidence="9">Amino-acid degradation; L-isoleucine degradation.</text>
</comment>
<reference evidence="22" key="1">
    <citation type="submission" date="2021-02" db="EMBL/GenBank/DDBJ databases">
        <authorList>
            <person name="Nowell W R."/>
        </authorList>
    </citation>
    <scope>NUCLEOTIDE SEQUENCE</scope>
</reference>
<evidence type="ECO:0000256" key="17">
    <source>
        <dbReference type="ARBA" id="ARBA00049096"/>
    </source>
</evidence>
<comment type="caution">
    <text evidence="22">The sequence shown here is derived from an EMBL/GenBank/DDBJ whole genome shotgun (WGS) entry which is preliminary data.</text>
</comment>
<sequence length="300" mass="33738">MNNLRRFISITQLLRTIQSKSWVSRQCNMTSTAINQSLYNFSEDERMLKETVARFGKEYVEPYVREMEEAGGFKPELMQAIFDQGVNSAFGGLIDLQNTVVNPFFIQLANDAQKATYLPRLAKNMLMSIDVPLEYGGSGQTFFSVALAIEEISKIDPSVGLFIDLSNTLINRLFLIYGTEEQKSHFLPRLTKNLVGSFCLSEPTSGSDAFSLKTTAKKQGDYYILNGTKMWISNAEISGVYLVMANLNPQAKHKGISTFIVDRDTEGLRIGKREKKLGLKASSTCMVHFDDCKETTIVRR</sequence>
<organism evidence="22 23">
    <name type="scientific">Rotaria sordida</name>
    <dbReference type="NCBI Taxonomy" id="392033"/>
    <lineage>
        <taxon>Eukaryota</taxon>
        <taxon>Metazoa</taxon>
        <taxon>Spiralia</taxon>
        <taxon>Gnathifera</taxon>
        <taxon>Rotifera</taxon>
        <taxon>Eurotatoria</taxon>
        <taxon>Bdelloidea</taxon>
        <taxon>Philodinida</taxon>
        <taxon>Philodinidae</taxon>
        <taxon>Rotaria</taxon>
    </lineage>
</organism>
<dbReference type="InterPro" id="IPR013786">
    <property type="entry name" value="AcylCoA_DH/ox_N"/>
</dbReference>
<evidence type="ECO:0000256" key="19">
    <source>
        <dbReference type="ARBA" id="ARBA00051903"/>
    </source>
</evidence>
<evidence type="ECO:0000256" key="3">
    <source>
        <dbReference type="ARBA" id="ARBA00009347"/>
    </source>
</evidence>
<dbReference type="GO" id="GO:0006631">
    <property type="term" value="P:fatty acid metabolic process"/>
    <property type="evidence" value="ECO:0007669"/>
    <property type="project" value="UniProtKB-KW"/>
</dbReference>
<comment type="similarity">
    <text evidence="3">Belongs to the acyl-CoA dehydrogenase family.</text>
</comment>
<name>A0A819PJT7_9BILA</name>
<comment type="catalytic activity">
    <reaction evidence="17">
        <text>butanoyl-CoA + oxidized [electron-transfer flavoprotein] + H(+) = (2E)-butenoyl-CoA + reduced [electron-transfer flavoprotein]</text>
        <dbReference type="Rhea" id="RHEA:24004"/>
        <dbReference type="Rhea" id="RHEA-COMP:10685"/>
        <dbReference type="Rhea" id="RHEA-COMP:10686"/>
        <dbReference type="ChEBI" id="CHEBI:15378"/>
        <dbReference type="ChEBI" id="CHEBI:57332"/>
        <dbReference type="ChEBI" id="CHEBI:57371"/>
        <dbReference type="ChEBI" id="CHEBI:57692"/>
        <dbReference type="ChEBI" id="CHEBI:58307"/>
    </reaction>
    <physiologicalReaction direction="left-to-right" evidence="17">
        <dbReference type="Rhea" id="RHEA:24005"/>
    </physiologicalReaction>
</comment>
<evidence type="ECO:0000256" key="11">
    <source>
        <dbReference type="ARBA" id="ARBA00039850"/>
    </source>
</evidence>
<dbReference type="InterPro" id="IPR006091">
    <property type="entry name" value="Acyl-CoA_Oxase/DH_mid-dom"/>
</dbReference>
<evidence type="ECO:0000256" key="15">
    <source>
        <dbReference type="ARBA" id="ARBA00048307"/>
    </source>
</evidence>
<evidence type="ECO:0000256" key="13">
    <source>
        <dbReference type="ARBA" id="ARBA00042821"/>
    </source>
</evidence>
<dbReference type="GO" id="GO:0003853">
    <property type="term" value="F:short-chain 2-methyl fatty acyl-CoA dehydrogenase activity"/>
    <property type="evidence" value="ECO:0007669"/>
    <property type="project" value="UniProtKB-EC"/>
</dbReference>
<comment type="catalytic activity">
    <reaction evidence="16">
        <text>(2R)-2-methylbutanoyl-CoA + oxidized [electron-transfer flavoprotein] + H(+) = ethylacryloyl-CoA + reduced [electron-transfer flavoprotein]</text>
        <dbReference type="Rhea" id="RHEA:65296"/>
        <dbReference type="Rhea" id="RHEA-COMP:10685"/>
        <dbReference type="Rhea" id="RHEA-COMP:10686"/>
        <dbReference type="ChEBI" id="CHEBI:15378"/>
        <dbReference type="ChEBI" id="CHEBI:57692"/>
        <dbReference type="ChEBI" id="CHEBI:58307"/>
        <dbReference type="ChEBI" id="CHEBI:156439"/>
        <dbReference type="ChEBI" id="CHEBI:156440"/>
    </reaction>
    <physiologicalReaction direction="left-to-right" evidence="16">
        <dbReference type="Rhea" id="RHEA:65297"/>
    </physiologicalReaction>
</comment>
<evidence type="ECO:0000256" key="4">
    <source>
        <dbReference type="ARBA" id="ARBA00022630"/>
    </source>
</evidence>
<feature type="domain" description="Acyl-CoA oxidase/dehydrogenase middle" evidence="20">
    <location>
        <begin position="197"/>
        <end position="292"/>
    </location>
</feature>
<dbReference type="Proteomes" id="UP000663874">
    <property type="component" value="Unassembled WGS sequence"/>
</dbReference>
<evidence type="ECO:0000256" key="9">
    <source>
        <dbReference type="ARBA" id="ARBA00037895"/>
    </source>
</evidence>
<dbReference type="Pfam" id="PF02770">
    <property type="entry name" value="Acyl-CoA_dh_M"/>
    <property type="match status" value="1"/>
</dbReference>
<proteinExistence type="inferred from homology"/>
<comment type="cofactor">
    <cofactor evidence="1">
        <name>FAD</name>
        <dbReference type="ChEBI" id="CHEBI:57692"/>
    </cofactor>
</comment>
<evidence type="ECO:0000256" key="12">
    <source>
        <dbReference type="ARBA" id="ARBA00041537"/>
    </source>
</evidence>
<evidence type="ECO:0000313" key="22">
    <source>
        <dbReference type="EMBL" id="CAF4015563.1"/>
    </source>
</evidence>
<comment type="pathway">
    <text evidence="2">Lipid metabolism.</text>
</comment>
<dbReference type="PANTHER" id="PTHR43884">
    <property type="entry name" value="ACYL-COA DEHYDROGENASE"/>
    <property type="match status" value="1"/>
</dbReference>
<evidence type="ECO:0000256" key="6">
    <source>
        <dbReference type="ARBA" id="ARBA00022832"/>
    </source>
</evidence>
<protein>
    <recommendedName>
        <fullName evidence="11">Short/branched chain specific acyl-CoA dehydrogenase, mitochondrial</fullName>
        <ecNumber evidence="10">1.3.8.5</ecNumber>
    </recommendedName>
    <alternativeName>
        <fullName evidence="13">2-methyl branched chain acyl-CoA dehydrogenase</fullName>
    </alternativeName>
    <alternativeName>
        <fullName evidence="12">2-methylbutyryl-coenzyme A dehydrogenase</fullName>
    </alternativeName>
</protein>
<evidence type="ECO:0000256" key="7">
    <source>
        <dbReference type="ARBA" id="ARBA00023002"/>
    </source>
</evidence>